<evidence type="ECO:0000259" key="1">
    <source>
        <dbReference type="Pfam" id="PF08241"/>
    </source>
</evidence>
<dbReference type="EMBL" id="JAGSOG010000206">
    <property type="protein sequence ID" value="MBR7837459.1"/>
    <property type="molecule type" value="Genomic_DNA"/>
</dbReference>
<dbReference type="CDD" id="cd02440">
    <property type="entry name" value="AdoMet_MTases"/>
    <property type="match status" value="1"/>
</dbReference>
<dbReference type="PANTHER" id="PTHR42912">
    <property type="entry name" value="METHYLTRANSFERASE"/>
    <property type="match status" value="1"/>
</dbReference>
<dbReference type="GO" id="GO:0032259">
    <property type="term" value="P:methylation"/>
    <property type="evidence" value="ECO:0007669"/>
    <property type="project" value="UniProtKB-KW"/>
</dbReference>
<feature type="domain" description="Methyltransferase type 11" evidence="1">
    <location>
        <begin position="111"/>
        <end position="202"/>
    </location>
</feature>
<keyword evidence="2" id="KW-0808">Transferase</keyword>
<evidence type="ECO:0000313" key="3">
    <source>
        <dbReference type="Proteomes" id="UP000675781"/>
    </source>
</evidence>
<gene>
    <name evidence="2" type="ORF">KDL01_29540</name>
</gene>
<dbReference type="RefSeq" id="WP_212531926.1">
    <property type="nucleotide sequence ID" value="NZ_JAGSOG010000206.1"/>
</dbReference>
<dbReference type="Pfam" id="PF08241">
    <property type="entry name" value="Methyltransf_11"/>
    <property type="match status" value="1"/>
</dbReference>
<sequence>MTSQRPVIYQHPLAFLLGIEGIALLRAWAGDYDEEFVHARLDEVRRLLDEPALNGPGVQVLRGNTETAYRQWAEGYDAHLDYGNPFGGGMFGRTERAIREVLDERPVGVALDAACGTGRVARYLRDLGHKVIGIDRSPEMLASARTQLPDVDFREGLLQDLPLPDESVDVVVTTLALCHVEDLGPVMAEFARVLRPGGDLVISDMHAEQVFRGSVVRALGPDGEPGLVETYRHQPTEYLRAALAAGLRVWRCEEQPAFSDAPPPERTLDPGPWMDWPWSLADLIPEATQAGWHVPATIVWHFQREGERS</sequence>
<comment type="caution">
    <text evidence="2">The sequence shown here is derived from an EMBL/GenBank/DDBJ whole genome shotgun (WGS) entry which is preliminary data.</text>
</comment>
<keyword evidence="3" id="KW-1185">Reference proteome</keyword>
<dbReference type="Gene3D" id="3.40.50.150">
    <property type="entry name" value="Vaccinia Virus protein VP39"/>
    <property type="match status" value="1"/>
</dbReference>
<keyword evidence="2" id="KW-0489">Methyltransferase</keyword>
<proteinExistence type="predicted"/>
<dbReference type="InterPro" id="IPR029063">
    <property type="entry name" value="SAM-dependent_MTases_sf"/>
</dbReference>
<dbReference type="PANTHER" id="PTHR42912:SF80">
    <property type="entry name" value="METHYLTRANSFERASE DOMAIN-CONTAINING PROTEIN"/>
    <property type="match status" value="1"/>
</dbReference>
<name>A0A941EYL5_9ACTN</name>
<dbReference type="InterPro" id="IPR050508">
    <property type="entry name" value="Methyltransf_Superfamily"/>
</dbReference>
<dbReference type="SUPFAM" id="SSF53335">
    <property type="entry name" value="S-adenosyl-L-methionine-dependent methyltransferases"/>
    <property type="match status" value="1"/>
</dbReference>
<evidence type="ECO:0000313" key="2">
    <source>
        <dbReference type="EMBL" id="MBR7837459.1"/>
    </source>
</evidence>
<reference evidence="2" key="1">
    <citation type="submission" date="2021-04" db="EMBL/GenBank/DDBJ databases">
        <title>Genome based classification of Actinospica acidithermotolerans sp. nov., an actinobacterium isolated from an Indonesian hot spring.</title>
        <authorList>
            <person name="Kusuma A.B."/>
            <person name="Putra K.E."/>
            <person name="Nafisah S."/>
            <person name="Loh J."/>
            <person name="Nouioui I."/>
            <person name="Goodfellow M."/>
        </authorList>
    </citation>
    <scope>NUCLEOTIDE SEQUENCE</scope>
    <source>
        <strain evidence="2">CSCA 57</strain>
    </source>
</reference>
<dbReference type="GO" id="GO:0008757">
    <property type="term" value="F:S-adenosylmethionine-dependent methyltransferase activity"/>
    <property type="evidence" value="ECO:0007669"/>
    <property type="project" value="InterPro"/>
</dbReference>
<organism evidence="2 3">
    <name type="scientific">Actinospica durhamensis</name>
    <dbReference type="NCBI Taxonomy" id="1508375"/>
    <lineage>
        <taxon>Bacteria</taxon>
        <taxon>Bacillati</taxon>
        <taxon>Actinomycetota</taxon>
        <taxon>Actinomycetes</taxon>
        <taxon>Catenulisporales</taxon>
        <taxon>Actinospicaceae</taxon>
        <taxon>Actinospica</taxon>
    </lineage>
</organism>
<protein>
    <submittedName>
        <fullName evidence="2">Methyltransferase domain-containing protein</fullName>
    </submittedName>
</protein>
<accession>A0A941EYL5</accession>
<dbReference type="AlphaFoldDB" id="A0A941EYL5"/>
<dbReference type="Proteomes" id="UP000675781">
    <property type="component" value="Unassembled WGS sequence"/>
</dbReference>
<dbReference type="InterPro" id="IPR013216">
    <property type="entry name" value="Methyltransf_11"/>
</dbReference>